<proteinExistence type="predicted"/>
<evidence type="ECO:0000256" key="1">
    <source>
        <dbReference type="SAM" id="MobiDB-lite"/>
    </source>
</evidence>
<accession>A0A6G1GRQ4</accession>
<feature type="compositionally biased region" description="Polar residues" evidence="1">
    <location>
        <begin position="49"/>
        <end position="59"/>
    </location>
</feature>
<gene>
    <name evidence="2" type="ORF">K402DRAFT_423784</name>
</gene>
<dbReference type="Proteomes" id="UP000800041">
    <property type="component" value="Unassembled WGS sequence"/>
</dbReference>
<feature type="compositionally biased region" description="Pro residues" evidence="1">
    <location>
        <begin position="89"/>
        <end position="101"/>
    </location>
</feature>
<keyword evidence="3" id="KW-1185">Reference proteome</keyword>
<protein>
    <submittedName>
        <fullName evidence="2">Uncharacterized protein</fullName>
    </submittedName>
</protein>
<evidence type="ECO:0000313" key="2">
    <source>
        <dbReference type="EMBL" id="KAF1983447.1"/>
    </source>
</evidence>
<organism evidence="2 3">
    <name type="scientific">Aulographum hederae CBS 113979</name>
    <dbReference type="NCBI Taxonomy" id="1176131"/>
    <lineage>
        <taxon>Eukaryota</taxon>
        <taxon>Fungi</taxon>
        <taxon>Dikarya</taxon>
        <taxon>Ascomycota</taxon>
        <taxon>Pezizomycotina</taxon>
        <taxon>Dothideomycetes</taxon>
        <taxon>Pleosporomycetidae</taxon>
        <taxon>Aulographales</taxon>
        <taxon>Aulographaceae</taxon>
    </lineage>
</organism>
<dbReference type="EMBL" id="ML977175">
    <property type="protein sequence ID" value="KAF1983447.1"/>
    <property type="molecule type" value="Genomic_DNA"/>
</dbReference>
<feature type="compositionally biased region" description="Polar residues" evidence="1">
    <location>
        <begin position="70"/>
        <end position="88"/>
    </location>
</feature>
<reference evidence="2" key="1">
    <citation type="journal article" date="2020" name="Stud. Mycol.">
        <title>101 Dothideomycetes genomes: a test case for predicting lifestyles and emergence of pathogens.</title>
        <authorList>
            <person name="Haridas S."/>
            <person name="Albert R."/>
            <person name="Binder M."/>
            <person name="Bloem J."/>
            <person name="Labutti K."/>
            <person name="Salamov A."/>
            <person name="Andreopoulos B."/>
            <person name="Baker S."/>
            <person name="Barry K."/>
            <person name="Bills G."/>
            <person name="Bluhm B."/>
            <person name="Cannon C."/>
            <person name="Castanera R."/>
            <person name="Culley D."/>
            <person name="Daum C."/>
            <person name="Ezra D."/>
            <person name="Gonzalez J."/>
            <person name="Henrissat B."/>
            <person name="Kuo A."/>
            <person name="Liang C."/>
            <person name="Lipzen A."/>
            <person name="Lutzoni F."/>
            <person name="Magnuson J."/>
            <person name="Mondo S."/>
            <person name="Nolan M."/>
            <person name="Ohm R."/>
            <person name="Pangilinan J."/>
            <person name="Park H.-J."/>
            <person name="Ramirez L."/>
            <person name="Alfaro M."/>
            <person name="Sun H."/>
            <person name="Tritt A."/>
            <person name="Yoshinaga Y."/>
            <person name="Zwiers L.-H."/>
            <person name="Turgeon B."/>
            <person name="Goodwin S."/>
            <person name="Spatafora J."/>
            <person name="Crous P."/>
            <person name="Grigoriev I."/>
        </authorList>
    </citation>
    <scope>NUCLEOTIDE SEQUENCE</scope>
    <source>
        <strain evidence="2">CBS 113979</strain>
    </source>
</reference>
<evidence type="ECO:0000313" key="3">
    <source>
        <dbReference type="Proteomes" id="UP000800041"/>
    </source>
</evidence>
<dbReference type="AlphaFoldDB" id="A0A6G1GRQ4"/>
<name>A0A6G1GRQ4_9PEZI</name>
<sequence>MPRKHKKWEEPSWAIPKSQRPQESGSKKKSSKKKDGRYGEPSTAHAASGGTSRPSQVSRIASAIPAFFRQQPSSSSNTSRPRAATTHQQPPPALPLRPAAPPHSITAPPAVIAGSHRFIPQGATEPYTGTRIPNTKIPLTNSLYIMTRPPIALHTPDVRLPSLNANLTPPLTKPLIILDTHSQRWPMHLILSNPTSQTAQRIESLHVLVVAAIAATRRRKPELECEDHIRDAAEATDFWEVSRGPRGDIMRAERGREDVVYWLAVMDRLLERPPERRWRVLGVGAASEEGGEGEGVFLLKPVEGFEEPNAAGWVAFPPWYRGT</sequence>
<feature type="region of interest" description="Disordered" evidence="1">
    <location>
        <begin position="1"/>
        <end position="108"/>
    </location>
</feature>